<dbReference type="Proteomes" id="UP001363151">
    <property type="component" value="Unassembled WGS sequence"/>
</dbReference>
<accession>A0ABR1G2S6</accession>
<evidence type="ECO:0000313" key="3">
    <source>
        <dbReference type="Proteomes" id="UP001363151"/>
    </source>
</evidence>
<reference evidence="2 3" key="1">
    <citation type="submission" date="2024-03" db="EMBL/GenBank/DDBJ databases">
        <title>Aureococcus anophagefferens CCMP1851 and Kratosvirus quantuckense: Draft genome of a second virus-susceptible host strain in the model system.</title>
        <authorList>
            <person name="Chase E."/>
            <person name="Truchon A.R."/>
            <person name="Schepens W."/>
            <person name="Wilhelm S.W."/>
        </authorList>
    </citation>
    <scope>NUCLEOTIDE SEQUENCE [LARGE SCALE GENOMIC DNA]</scope>
    <source>
        <strain evidence="2 3">CCMP1851</strain>
    </source>
</reference>
<sequence>MIARSLSALVLTLAVSIAAAGVGDDGQEKKLQEYMRVGRRPGAHRHAIAATGQTRDAAGPVRVSLAKDRIARFRGAGRLQGIWNHKDAKPGYLEMELPLNKDDSNYLLYTANCKPGKFFSNAINFEEGTIYEVSSFVPTKETTKEVGKFTVRPVTARPMLDRALRC</sequence>
<proteinExistence type="predicted"/>
<feature type="chain" id="PRO_5047128123" evidence="1">
    <location>
        <begin position="21"/>
        <end position="166"/>
    </location>
</feature>
<name>A0ABR1G2S6_AURAN</name>
<evidence type="ECO:0000313" key="2">
    <source>
        <dbReference type="EMBL" id="KAK7242718.1"/>
    </source>
</evidence>
<dbReference type="EMBL" id="JBBJCI010000141">
    <property type="protein sequence ID" value="KAK7242718.1"/>
    <property type="molecule type" value="Genomic_DNA"/>
</dbReference>
<feature type="signal peptide" evidence="1">
    <location>
        <begin position="1"/>
        <end position="20"/>
    </location>
</feature>
<protein>
    <submittedName>
        <fullName evidence="2">Uncharacterized protein</fullName>
    </submittedName>
</protein>
<keyword evidence="3" id="KW-1185">Reference proteome</keyword>
<keyword evidence="1" id="KW-0732">Signal</keyword>
<organism evidence="2 3">
    <name type="scientific">Aureococcus anophagefferens</name>
    <name type="common">Harmful bloom alga</name>
    <dbReference type="NCBI Taxonomy" id="44056"/>
    <lineage>
        <taxon>Eukaryota</taxon>
        <taxon>Sar</taxon>
        <taxon>Stramenopiles</taxon>
        <taxon>Ochrophyta</taxon>
        <taxon>Pelagophyceae</taxon>
        <taxon>Pelagomonadales</taxon>
        <taxon>Pelagomonadaceae</taxon>
        <taxon>Aureococcus</taxon>
    </lineage>
</organism>
<comment type="caution">
    <text evidence="2">The sequence shown here is derived from an EMBL/GenBank/DDBJ whole genome shotgun (WGS) entry which is preliminary data.</text>
</comment>
<gene>
    <name evidence="2" type="ORF">SO694_000164120</name>
</gene>
<evidence type="ECO:0000256" key="1">
    <source>
        <dbReference type="SAM" id="SignalP"/>
    </source>
</evidence>